<dbReference type="EMBL" id="CP002299">
    <property type="protein sequence ID" value="ADP83807.1"/>
    <property type="molecule type" value="Genomic_DNA"/>
</dbReference>
<protein>
    <submittedName>
        <fullName evidence="1">Uncharacterized protein</fullName>
    </submittedName>
</protein>
<dbReference type="HOGENOM" id="CLU_2493347_0_0_11"/>
<accession>E3IX35</accession>
<reference evidence="1 2" key="1">
    <citation type="submission" date="2010-10" db="EMBL/GenBank/DDBJ databases">
        <title>Complete sequence of Frankia sp. EuI1c.</title>
        <authorList>
            <consortium name="US DOE Joint Genome Institute"/>
            <person name="Lucas S."/>
            <person name="Copeland A."/>
            <person name="Lapidus A."/>
            <person name="Cheng J.-F."/>
            <person name="Bruce D."/>
            <person name="Goodwin L."/>
            <person name="Pitluck S."/>
            <person name="Chertkov O."/>
            <person name="Detter J.C."/>
            <person name="Han C."/>
            <person name="Tapia R."/>
            <person name="Land M."/>
            <person name="Hauser L."/>
            <person name="Jeffries C."/>
            <person name="Kyrpides N."/>
            <person name="Ivanova N."/>
            <person name="Mikhailova N."/>
            <person name="Beauchemin N."/>
            <person name="Sen A."/>
            <person name="Sur S.A."/>
            <person name="Gtari M."/>
            <person name="Wall L."/>
            <person name="Tisa L."/>
            <person name="Woyke T."/>
        </authorList>
    </citation>
    <scope>NUCLEOTIDE SEQUENCE [LARGE SCALE GENOMIC DNA]</scope>
    <source>
        <strain evidence="2">DSM 45817 / CECT 9037 / EuI1c</strain>
    </source>
</reference>
<dbReference type="InParanoid" id="E3IX35"/>
<dbReference type="RefSeq" id="WP_013426925.1">
    <property type="nucleotide sequence ID" value="NC_014666.1"/>
</dbReference>
<name>E3IX35_PSEI1</name>
<dbReference type="OrthoDB" id="9936031at2"/>
<dbReference type="Proteomes" id="UP000002484">
    <property type="component" value="Chromosome"/>
</dbReference>
<sequence>MPSPGASRPPRVLSRVESRQVRRKELFTRRLGTARRPADRLLISIDYLRGAASDADPAAVEHEVDQLVRQVVEAVGRLHKATLRPARPARPARKASR</sequence>
<keyword evidence="2" id="KW-1185">Reference proteome</keyword>
<dbReference type="STRING" id="298654.FraEuI1c_5823"/>
<gene>
    <name evidence="1" type="ordered locus">FraEuI1c_5823</name>
</gene>
<organism evidence="1 2">
    <name type="scientific">Pseudofrankia inefficax (strain DSM 45817 / CECT 9037 / DDB 130130 / EuI1c)</name>
    <name type="common">Frankia inefficax</name>
    <dbReference type="NCBI Taxonomy" id="298654"/>
    <lineage>
        <taxon>Bacteria</taxon>
        <taxon>Bacillati</taxon>
        <taxon>Actinomycetota</taxon>
        <taxon>Actinomycetes</taxon>
        <taxon>Frankiales</taxon>
        <taxon>Frankiaceae</taxon>
        <taxon>Pseudofrankia</taxon>
    </lineage>
</organism>
<evidence type="ECO:0000313" key="2">
    <source>
        <dbReference type="Proteomes" id="UP000002484"/>
    </source>
</evidence>
<dbReference type="KEGG" id="fri:FraEuI1c_5823"/>
<evidence type="ECO:0000313" key="1">
    <source>
        <dbReference type="EMBL" id="ADP83807.1"/>
    </source>
</evidence>
<proteinExistence type="predicted"/>
<dbReference type="AlphaFoldDB" id="E3IX35"/>